<evidence type="ECO:0000313" key="2">
    <source>
        <dbReference type="Proteomes" id="UP000001075"/>
    </source>
</evidence>
<organism evidence="1 2">
    <name type="scientific">Cricetulus griseus</name>
    <name type="common">Chinese hamster</name>
    <name type="synonym">Cricetulus barabensis griseus</name>
    <dbReference type="NCBI Taxonomy" id="10029"/>
    <lineage>
        <taxon>Eukaryota</taxon>
        <taxon>Metazoa</taxon>
        <taxon>Chordata</taxon>
        <taxon>Craniata</taxon>
        <taxon>Vertebrata</taxon>
        <taxon>Euteleostomi</taxon>
        <taxon>Mammalia</taxon>
        <taxon>Eutheria</taxon>
        <taxon>Euarchontoglires</taxon>
        <taxon>Glires</taxon>
        <taxon>Rodentia</taxon>
        <taxon>Myomorpha</taxon>
        <taxon>Muroidea</taxon>
        <taxon>Cricetidae</taxon>
        <taxon>Cricetinae</taxon>
        <taxon>Cricetulus</taxon>
    </lineage>
</organism>
<reference evidence="2" key="1">
    <citation type="journal article" date="2011" name="Nat. Biotechnol.">
        <title>The genomic sequence of the Chinese hamster ovary (CHO)-K1 cell line.</title>
        <authorList>
            <person name="Xu X."/>
            <person name="Nagarajan H."/>
            <person name="Lewis N.E."/>
            <person name="Pan S."/>
            <person name="Cai Z."/>
            <person name="Liu X."/>
            <person name="Chen W."/>
            <person name="Xie M."/>
            <person name="Wang W."/>
            <person name="Hammond S."/>
            <person name="Andersen M.R."/>
            <person name="Neff N."/>
            <person name="Passarelli B."/>
            <person name="Koh W."/>
            <person name="Fan H.C."/>
            <person name="Wang J."/>
            <person name="Gui Y."/>
            <person name="Lee K.H."/>
            <person name="Betenbaugh M.J."/>
            <person name="Quake S.R."/>
            <person name="Famili I."/>
            <person name="Palsson B.O."/>
            <person name="Wang J."/>
        </authorList>
    </citation>
    <scope>NUCLEOTIDE SEQUENCE [LARGE SCALE GENOMIC DNA]</scope>
    <source>
        <strain evidence="2">CHO K1 cell line</strain>
    </source>
</reference>
<accession>G3INY4</accession>
<dbReference type="Proteomes" id="UP000001075">
    <property type="component" value="Unassembled WGS sequence"/>
</dbReference>
<dbReference type="EMBL" id="JH007906">
    <property type="protein sequence ID" value="EGV91576.1"/>
    <property type="molecule type" value="Genomic_DNA"/>
</dbReference>
<protein>
    <submittedName>
        <fullName evidence="1">Uncharacterized protein</fullName>
    </submittedName>
</protein>
<evidence type="ECO:0000313" key="1">
    <source>
        <dbReference type="EMBL" id="EGV91576.1"/>
    </source>
</evidence>
<gene>
    <name evidence="1" type="ORF">I79_025682</name>
</gene>
<dbReference type="InParanoid" id="G3INY4"/>
<name>G3INY4_CRIGR</name>
<proteinExistence type="predicted"/>
<dbReference type="AlphaFoldDB" id="G3INY4"/>
<sequence length="61" mass="6826">MGWWGSQWPFVTTTELGAWSSLRNQYLVFTYLPPALGTGGHKSLSSLLQAGEQNSRVERRA</sequence>